<dbReference type="EMBL" id="AAPJ01000005">
    <property type="protein sequence ID" value="EAS49142.1"/>
    <property type="molecule type" value="Genomic_DNA"/>
</dbReference>
<reference evidence="9 10" key="1">
    <citation type="journal article" date="2008" name="Appl. Environ. Microbiol.">
        <title>Genomic insights into Mn(II) oxidation by the marine alphaproteobacterium Aurantimonas sp. strain SI85-9A1.</title>
        <authorList>
            <person name="Dick G.J."/>
            <person name="Podell S."/>
            <person name="Johnson H.A."/>
            <person name="Rivera-Espinoza Y."/>
            <person name="Bernier-Latmani R."/>
            <person name="McCarthy J.K."/>
            <person name="Torpey J.W."/>
            <person name="Clement B.G."/>
            <person name="Gaasterland T."/>
            <person name="Tebo B.M."/>
        </authorList>
    </citation>
    <scope>NUCLEOTIDE SEQUENCE [LARGE SCALE GENOMIC DNA]</scope>
    <source>
        <strain evidence="9 10">SI85-9A1</strain>
    </source>
</reference>
<dbReference type="AlphaFoldDB" id="Q1YGT3"/>
<dbReference type="PANTHER" id="PTHR43297:SF2">
    <property type="entry name" value="DIPEPTIDE TRANSPORT ATP-BINDING PROTEIN DPPD"/>
    <property type="match status" value="1"/>
</dbReference>
<evidence type="ECO:0000256" key="7">
    <source>
        <dbReference type="ARBA" id="ARBA00023136"/>
    </source>
</evidence>
<dbReference type="BioCyc" id="AURANTIMONAS:SI859A1_02742-MONOMER"/>
<dbReference type="GO" id="GO:0055085">
    <property type="term" value="P:transmembrane transport"/>
    <property type="evidence" value="ECO:0007669"/>
    <property type="project" value="UniProtKB-ARBA"/>
</dbReference>
<dbReference type="PROSITE" id="PS00211">
    <property type="entry name" value="ABC_TRANSPORTER_1"/>
    <property type="match status" value="1"/>
</dbReference>
<dbReference type="FunFam" id="3.40.50.300:FF:000016">
    <property type="entry name" value="Oligopeptide ABC transporter ATP-binding component"/>
    <property type="match status" value="1"/>
</dbReference>
<feature type="domain" description="ABC transporter" evidence="8">
    <location>
        <begin position="21"/>
        <end position="276"/>
    </location>
</feature>
<dbReference type="Gene3D" id="3.40.50.300">
    <property type="entry name" value="P-loop containing nucleotide triphosphate hydrolases"/>
    <property type="match status" value="1"/>
</dbReference>
<evidence type="ECO:0000313" key="9">
    <source>
        <dbReference type="EMBL" id="EAS49142.1"/>
    </source>
</evidence>
<dbReference type="SMART" id="SM00382">
    <property type="entry name" value="AAA"/>
    <property type="match status" value="1"/>
</dbReference>
<dbReference type="InterPro" id="IPR050388">
    <property type="entry name" value="ABC_Ni/Peptide_Import"/>
</dbReference>
<dbReference type="InterPro" id="IPR003593">
    <property type="entry name" value="AAA+_ATPase"/>
</dbReference>
<keyword evidence="3" id="KW-0813">Transport</keyword>
<evidence type="ECO:0000259" key="8">
    <source>
        <dbReference type="PROSITE" id="PS50893"/>
    </source>
</evidence>
<dbReference type="InterPro" id="IPR013563">
    <property type="entry name" value="Oligopep_ABC_C"/>
</dbReference>
<evidence type="ECO:0000256" key="1">
    <source>
        <dbReference type="ARBA" id="ARBA00004417"/>
    </source>
</evidence>
<dbReference type="PROSITE" id="PS50893">
    <property type="entry name" value="ABC_TRANSPORTER_2"/>
    <property type="match status" value="1"/>
</dbReference>
<dbReference type="GO" id="GO:0015833">
    <property type="term" value="P:peptide transport"/>
    <property type="evidence" value="ECO:0007669"/>
    <property type="project" value="InterPro"/>
</dbReference>
<organism evidence="9 10">
    <name type="scientific">Aurantimonas manganoxydans (strain ATCC BAA-1229 / DSM 21871 / SI85-9A1)</name>
    <dbReference type="NCBI Taxonomy" id="287752"/>
    <lineage>
        <taxon>Bacteria</taxon>
        <taxon>Pseudomonadati</taxon>
        <taxon>Pseudomonadota</taxon>
        <taxon>Alphaproteobacteria</taxon>
        <taxon>Hyphomicrobiales</taxon>
        <taxon>Aurantimonadaceae</taxon>
        <taxon>Aurantimonas</taxon>
    </lineage>
</organism>
<dbReference type="Pfam" id="PF00005">
    <property type="entry name" value="ABC_tran"/>
    <property type="match status" value="1"/>
</dbReference>
<dbReference type="GO" id="GO:0005524">
    <property type="term" value="F:ATP binding"/>
    <property type="evidence" value="ECO:0007669"/>
    <property type="project" value="UniProtKB-KW"/>
</dbReference>
<dbReference type="CDD" id="cd03257">
    <property type="entry name" value="ABC_NikE_OppD_transporters"/>
    <property type="match status" value="1"/>
</dbReference>
<comment type="caution">
    <text evidence="9">The sequence shown here is derived from an EMBL/GenBank/DDBJ whole genome shotgun (WGS) entry which is preliminary data.</text>
</comment>
<dbReference type="GO" id="GO:0005886">
    <property type="term" value="C:plasma membrane"/>
    <property type="evidence" value="ECO:0007669"/>
    <property type="project" value="UniProtKB-SubCell"/>
</dbReference>
<keyword evidence="4" id="KW-1003">Cell membrane</keyword>
<evidence type="ECO:0000256" key="6">
    <source>
        <dbReference type="ARBA" id="ARBA00022840"/>
    </source>
</evidence>
<dbReference type="HOGENOM" id="CLU_000604_1_23_5"/>
<accession>Q1YGT3</accession>
<keyword evidence="5" id="KW-0547">Nucleotide-binding</keyword>
<evidence type="ECO:0000256" key="2">
    <source>
        <dbReference type="ARBA" id="ARBA00005417"/>
    </source>
</evidence>
<dbReference type="InterPro" id="IPR027417">
    <property type="entry name" value="P-loop_NTPase"/>
</dbReference>
<gene>
    <name evidence="9" type="ORF">SI859A1_02742</name>
</gene>
<keyword evidence="10" id="KW-1185">Reference proteome</keyword>
<keyword evidence="7" id="KW-0472">Membrane</keyword>
<dbReference type="Proteomes" id="UP000000321">
    <property type="component" value="Unassembled WGS sequence"/>
</dbReference>
<dbReference type="InterPro" id="IPR003439">
    <property type="entry name" value="ABC_transporter-like_ATP-bd"/>
</dbReference>
<dbReference type="NCBIfam" id="TIGR01727">
    <property type="entry name" value="oligo_HPY"/>
    <property type="match status" value="1"/>
</dbReference>
<protein>
    <submittedName>
        <fullName evidence="9">ATP-binding protein, ABC-type oligopeptide transporter</fullName>
    </submittedName>
</protein>
<dbReference type="GO" id="GO:0016887">
    <property type="term" value="F:ATP hydrolysis activity"/>
    <property type="evidence" value="ECO:0007669"/>
    <property type="project" value="InterPro"/>
</dbReference>
<name>Q1YGT3_AURMS</name>
<sequence>MTQMNAEPMNPVPASSDAVTLKVTGLRTHFRIGSTIAKAVDDVDLTVRQGKTLAVVGESGSGKSVTSLSIMRLLAPSARIVDGTMTFKRRDGSVVDLARANNRVMRKIRGGEIAMIFQEPMTSLNPLYTVGDQIIEMIRLHETISRADARSRARRMLELVEIASPEQRLDDYPHSMSGGMRQRVMIALALACDPFLLIADEPTTALDVTIQAQILELLRRLQHEMGMSILFVTHNLGVVAEIADDVAVMYAGKVVEQAPVRSLFKMPRHPYTKGLIACIPDPARDRDETGRRRLLSPIPGSVPSVTNLPRGCAYADRCPLTVDRCRVESPPLIAVETLHSTRCWRHEDV</sequence>
<comment type="similarity">
    <text evidence="2">Belongs to the ABC transporter superfamily.</text>
</comment>
<dbReference type="PANTHER" id="PTHR43297">
    <property type="entry name" value="OLIGOPEPTIDE TRANSPORT ATP-BINDING PROTEIN APPD"/>
    <property type="match status" value="1"/>
</dbReference>
<comment type="subcellular location">
    <subcellularLocation>
        <location evidence="1">Cell inner membrane</location>
        <topology evidence="1">Peripheral membrane protein</topology>
    </subcellularLocation>
</comment>
<evidence type="ECO:0000256" key="5">
    <source>
        <dbReference type="ARBA" id="ARBA00022741"/>
    </source>
</evidence>
<evidence type="ECO:0000313" key="10">
    <source>
        <dbReference type="Proteomes" id="UP000000321"/>
    </source>
</evidence>
<dbReference type="Pfam" id="PF08352">
    <property type="entry name" value="oligo_HPY"/>
    <property type="match status" value="1"/>
</dbReference>
<dbReference type="SUPFAM" id="SSF52540">
    <property type="entry name" value="P-loop containing nucleoside triphosphate hydrolases"/>
    <property type="match status" value="1"/>
</dbReference>
<evidence type="ECO:0000256" key="4">
    <source>
        <dbReference type="ARBA" id="ARBA00022475"/>
    </source>
</evidence>
<keyword evidence="6 9" id="KW-0067">ATP-binding</keyword>
<dbReference type="RefSeq" id="WP_009210564.1">
    <property type="nucleotide sequence ID" value="NZ_BBWP01000003.1"/>
</dbReference>
<dbReference type="InterPro" id="IPR017871">
    <property type="entry name" value="ABC_transporter-like_CS"/>
</dbReference>
<evidence type="ECO:0000256" key="3">
    <source>
        <dbReference type="ARBA" id="ARBA00022448"/>
    </source>
</evidence>
<proteinExistence type="inferred from homology"/>